<dbReference type="InterPro" id="IPR036390">
    <property type="entry name" value="WH_DNA-bd_sf"/>
</dbReference>
<feature type="compositionally biased region" description="Basic and acidic residues" evidence="1">
    <location>
        <begin position="1"/>
        <end position="10"/>
    </location>
</feature>
<dbReference type="Gene3D" id="1.10.10.10">
    <property type="entry name" value="Winged helix-like DNA-binding domain superfamily/Winged helix DNA-binding domain"/>
    <property type="match status" value="1"/>
</dbReference>
<name>A0A7D5TQ38_9EURY</name>
<dbReference type="EMBL" id="CP058910">
    <property type="protein sequence ID" value="QLH78574.1"/>
    <property type="molecule type" value="Genomic_DNA"/>
</dbReference>
<proteinExistence type="predicted"/>
<dbReference type="RefSeq" id="WP_179908454.1">
    <property type="nucleotide sequence ID" value="NZ_CP058910.1"/>
</dbReference>
<reference evidence="2 3" key="1">
    <citation type="submission" date="2020-07" db="EMBL/GenBank/DDBJ databases">
        <title>Halosimplex pelagicum sp. nov. and Halosimplex rubrum sp. nov., isolated from salted brown alga Laminaria, and emended description of the genus Halosimplex.</title>
        <authorList>
            <person name="Cui H."/>
        </authorList>
    </citation>
    <scope>NUCLEOTIDE SEQUENCE [LARGE SCALE GENOMIC DNA]</scope>
    <source>
        <strain evidence="2 3">R27</strain>
    </source>
</reference>
<dbReference type="GeneID" id="56079259"/>
<dbReference type="KEGG" id="hrr:HZS55_15310"/>
<keyword evidence="3" id="KW-1185">Reference proteome</keyword>
<feature type="region of interest" description="Disordered" evidence="1">
    <location>
        <begin position="1"/>
        <end position="21"/>
    </location>
</feature>
<evidence type="ECO:0000256" key="1">
    <source>
        <dbReference type="SAM" id="MobiDB-lite"/>
    </source>
</evidence>
<gene>
    <name evidence="2" type="ORF">HZS55_15310</name>
</gene>
<dbReference type="AlphaFoldDB" id="A0A7D5TQ38"/>
<dbReference type="OrthoDB" id="195563at2157"/>
<dbReference type="InterPro" id="IPR036388">
    <property type="entry name" value="WH-like_DNA-bd_sf"/>
</dbReference>
<protein>
    <submittedName>
        <fullName evidence="2">MarR family transcriptional regulator</fullName>
    </submittedName>
</protein>
<dbReference type="Proteomes" id="UP000509667">
    <property type="component" value="Chromosome"/>
</dbReference>
<dbReference type="SUPFAM" id="SSF46785">
    <property type="entry name" value="Winged helix' DNA-binding domain"/>
    <property type="match status" value="1"/>
</dbReference>
<evidence type="ECO:0000313" key="3">
    <source>
        <dbReference type="Proteomes" id="UP000509667"/>
    </source>
</evidence>
<evidence type="ECO:0000313" key="2">
    <source>
        <dbReference type="EMBL" id="QLH78574.1"/>
    </source>
</evidence>
<feature type="region of interest" description="Disordered" evidence="1">
    <location>
        <begin position="89"/>
        <end position="120"/>
    </location>
</feature>
<organism evidence="2 3">
    <name type="scientific">Halosimplex rubrum</name>
    <dbReference type="NCBI Taxonomy" id="869889"/>
    <lineage>
        <taxon>Archaea</taxon>
        <taxon>Methanobacteriati</taxon>
        <taxon>Methanobacteriota</taxon>
        <taxon>Stenosarchaea group</taxon>
        <taxon>Halobacteria</taxon>
        <taxon>Halobacteriales</taxon>
        <taxon>Haloarculaceae</taxon>
        <taxon>Halosimplex</taxon>
    </lineage>
</organism>
<sequence>MPISADRFEEIDTDEEQPKPETNAAKILEFLEEHTIEAFTQTEIAQATEVKRGSVGPTLVRLRERGQVDHRGQYWRISDHDRSIDAATAHASEVAASHEEAPFEYGEWQEYAVDPREQRE</sequence>
<accession>A0A7D5TQ38</accession>